<sequence>MNRSRLSCLVVFLTVFFATFTQGSTDISNHSAIKPSEKNSLFMDFNFIDDKIENGFGDWYYADKGKNPCGVYNGHKTSKLCSADNLKLYLYYNYYNNDHMGWTRYGYIDSDNSFAISGSSLKVTLTGGAYPNQDGELSHLGKPIFSKSDYSDENDYGNNPSVPMKPEWGGVVFKRPDFHLDFFRVPE</sequence>
<protein>
    <submittedName>
        <fullName evidence="2">Uncharacterized protein</fullName>
    </submittedName>
</protein>
<evidence type="ECO:0000313" key="3">
    <source>
        <dbReference type="Proteomes" id="UP001247805"/>
    </source>
</evidence>
<reference evidence="2 3" key="1">
    <citation type="submission" date="2023-10" db="EMBL/GenBank/DDBJ databases">
        <title>Glaciecola aquimarina strain GGW-M5 nov., isolated from a coastal seawater.</title>
        <authorList>
            <person name="Bayburt H."/>
            <person name="Kim J.M."/>
            <person name="Choi B.J."/>
            <person name="Jeon C.O."/>
        </authorList>
    </citation>
    <scope>NUCLEOTIDE SEQUENCE [LARGE SCALE GENOMIC DNA]</scope>
    <source>
        <strain evidence="2 3">KCTC 32108</strain>
    </source>
</reference>
<proteinExistence type="predicted"/>
<gene>
    <name evidence="2" type="ORF">RS130_22905</name>
</gene>
<name>A0ABU3T2A7_9ALTE</name>
<organism evidence="2 3">
    <name type="scientific">Paraglaciecola aquimarina</name>
    <dbReference type="NCBI Taxonomy" id="1235557"/>
    <lineage>
        <taxon>Bacteria</taxon>
        <taxon>Pseudomonadati</taxon>
        <taxon>Pseudomonadota</taxon>
        <taxon>Gammaproteobacteria</taxon>
        <taxon>Alteromonadales</taxon>
        <taxon>Alteromonadaceae</taxon>
        <taxon>Paraglaciecola</taxon>
    </lineage>
</organism>
<feature type="chain" id="PRO_5047455161" evidence="1">
    <location>
        <begin position="24"/>
        <end position="187"/>
    </location>
</feature>
<dbReference type="EMBL" id="JAWDIO010000002">
    <property type="protein sequence ID" value="MDU0356360.1"/>
    <property type="molecule type" value="Genomic_DNA"/>
</dbReference>
<dbReference type="RefSeq" id="WP_316027850.1">
    <property type="nucleotide sequence ID" value="NZ_JAWDIO010000002.1"/>
</dbReference>
<keyword evidence="3" id="KW-1185">Reference proteome</keyword>
<accession>A0ABU3T2A7</accession>
<keyword evidence="1" id="KW-0732">Signal</keyword>
<dbReference type="Proteomes" id="UP001247805">
    <property type="component" value="Unassembled WGS sequence"/>
</dbReference>
<evidence type="ECO:0000313" key="2">
    <source>
        <dbReference type="EMBL" id="MDU0356360.1"/>
    </source>
</evidence>
<evidence type="ECO:0000256" key="1">
    <source>
        <dbReference type="SAM" id="SignalP"/>
    </source>
</evidence>
<comment type="caution">
    <text evidence="2">The sequence shown here is derived from an EMBL/GenBank/DDBJ whole genome shotgun (WGS) entry which is preliminary data.</text>
</comment>
<feature type="signal peptide" evidence="1">
    <location>
        <begin position="1"/>
        <end position="23"/>
    </location>
</feature>